<name>A0AAN8WHZ7_HALRR</name>
<proteinExistence type="predicted"/>
<accession>A0AAN8WHZ7</accession>
<reference evidence="2 3" key="1">
    <citation type="submission" date="2023-11" db="EMBL/GenBank/DDBJ databases">
        <title>Halocaridina rubra genome assembly.</title>
        <authorList>
            <person name="Smith C."/>
        </authorList>
    </citation>
    <scope>NUCLEOTIDE SEQUENCE [LARGE SCALE GENOMIC DNA]</scope>
    <source>
        <strain evidence="2">EP-1</strain>
        <tissue evidence="2">Whole</tissue>
    </source>
</reference>
<dbReference type="EMBL" id="JAXCGZ010019206">
    <property type="protein sequence ID" value="KAK7066421.1"/>
    <property type="molecule type" value="Genomic_DNA"/>
</dbReference>
<feature type="chain" id="PRO_5042841875" evidence="1">
    <location>
        <begin position="19"/>
        <end position="639"/>
    </location>
</feature>
<dbReference type="Proteomes" id="UP001381693">
    <property type="component" value="Unassembled WGS sequence"/>
</dbReference>
<evidence type="ECO:0000313" key="3">
    <source>
        <dbReference type="Proteomes" id="UP001381693"/>
    </source>
</evidence>
<gene>
    <name evidence="2" type="ORF">SK128_019271</name>
</gene>
<protein>
    <submittedName>
        <fullName evidence="2">Uncharacterized protein</fullName>
    </submittedName>
</protein>
<feature type="signal peptide" evidence="1">
    <location>
        <begin position="1"/>
        <end position="18"/>
    </location>
</feature>
<evidence type="ECO:0000256" key="1">
    <source>
        <dbReference type="SAM" id="SignalP"/>
    </source>
</evidence>
<comment type="caution">
    <text evidence="2">The sequence shown here is derived from an EMBL/GenBank/DDBJ whole genome shotgun (WGS) entry which is preliminary data.</text>
</comment>
<organism evidence="2 3">
    <name type="scientific">Halocaridina rubra</name>
    <name type="common">Hawaiian red shrimp</name>
    <dbReference type="NCBI Taxonomy" id="373956"/>
    <lineage>
        <taxon>Eukaryota</taxon>
        <taxon>Metazoa</taxon>
        <taxon>Ecdysozoa</taxon>
        <taxon>Arthropoda</taxon>
        <taxon>Crustacea</taxon>
        <taxon>Multicrustacea</taxon>
        <taxon>Malacostraca</taxon>
        <taxon>Eumalacostraca</taxon>
        <taxon>Eucarida</taxon>
        <taxon>Decapoda</taxon>
        <taxon>Pleocyemata</taxon>
        <taxon>Caridea</taxon>
        <taxon>Atyoidea</taxon>
        <taxon>Atyidae</taxon>
        <taxon>Halocaridina</taxon>
    </lineage>
</organism>
<keyword evidence="1" id="KW-0732">Signal</keyword>
<dbReference type="AlphaFoldDB" id="A0AAN8WHZ7"/>
<keyword evidence="3" id="KW-1185">Reference proteome</keyword>
<sequence length="639" mass="70743">MSCIGLFLIHKFIFPIGSLILPHSDARRRGELICSHIRSISKAREKNMLAWIPVLWSAVSILHFAEASHFRGGITMLRPVENPVNNEYEMEISFFVSWRRTSSPGGNCDQTVVDNEVLLSNDDLICMSGCSSINVARGYYCTAFSVEENWSFGDRFIDYDFSNYSNTVITIGFQGYAWMSPFSSAWSVPTTISLTKRPDIGRINSTPRAITAPVVKLLENCVHNMHLAVMDPDNDIVRCRWAVGFLECGGICNAFRGAVLDEANCIITYNAINGTGLMVPALMIEDFLPGSNTPMSSVALQFVVEVYSSSEPCSSQPDFTPNTLPQRACVAVPPNTDLQMKLEANSGKAGETITSFTVIGPVGLVKSAIFPVAQADVYAINVTWTPTPSQLNKAHILCYFVKNSLGLTSPQSCVNVMAGMGPPYLVESYPSNRVHPKDVSIDMKFDQGIQRSPTPAKLTIRDYQTDELFIEFDLLNSPDLFLYNLKYAAILQNLTFPEKKTFYVELESGAFLGFGCELASAGVYGKDAWKFTTMDITPPIIHPITMPAKISGIELLEWKVNEPAEVTCQVDGGEFEVCADGEYTIYSLELGMHYFVIQAIDLEMNYDIFNHTFEIVEPEPPCASSGCGMNIKNEININF</sequence>
<evidence type="ECO:0000313" key="2">
    <source>
        <dbReference type="EMBL" id="KAK7066421.1"/>
    </source>
</evidence>